<dbReference type="EMBL" id="BGZK01001484">
    <property type="protein sequence ID" value="GBP80831.1"/>
    <property type="molecule type" value="Genomic_DNA"/>
</dbReference>
<dbReference type="Proteomes" id="UP000299102">
    <property type="component" value="Unassembled WGS sequence"/>
</dbReference>
<accession>A0A4C1YWK3</accession>
<evidence type="ECO:0000313" key="1">
    <source>
        <dbReference type="EMBL" id="GBP80831.1"/>
    </source>
</evidence>
<proteinExistence type="predicted"/>
<keyword evidence="2" id="KW-1185">Reference proteome</keyword>
<organism evidence="1 2">
    <name type="scientific">Eumeta variegata</name>
    <name type="common">Bagworm moth</name>
    <name type="synonym">Eumeta japonica</name>
    <dbReference type="NCBI Taxonomy" id="151549"/>
    <lineage>
        <taxon>Eukaryota</taxon>
        <taxon>Metazoa</taxon>
        <taxon>Ecdysozoa</taxon>
        <taxon>Arthropoda</taxon>
        <taxon>Hexapoda</taxon>
        <taxon>Insecta</taxon>
        <taxon>Pterygota</taxon>
        <taxon>Neoptera</taxon>
        <taxon>Endopterygota</taxon>
        <taxon>Lepidoptera</taxon>
        <taxon>Glossata</taxon>
        <taxon>Ditrysia</taxon>
        <taxon>Tineoidea</taxon>
        <taxon>Psychidae</taxon>
        <taxon>Oiketicinae</taxon>
        <taxon>Eumeta</taxon>
    </lineage>
</organism>
<protein>
    <submittedName>
        <fullName evidence="1">Uncharacterized protein</fullName>
    </submittedName>
</protein>
<name>A0A4C1YWK3_EUMVA</name>
<comment type="caution">
    <text evidence="1">The sequence shown here is derived from an EMBL/GenBank/DDBJ whole genome shotgun (WGS) entry which is preliminary data.</text>
</comment>
<sequence>MLNGSLLPQLVMRNIVSIKRCDNRSINNKKSTYSFGCFCCPRVPILRDGCLKERQTTAGDALRPVLHLRGRQTYLYGGVYDASVAVDRCRRRHNYTRARSNAALPF</sequence>
<gene>
    <name evidence="1" type="ORF">EVAR_99926_1</name>
</gene>
<reference evidence="1 2" key="1">
    <citation type="journal article" date="2019" name="Commun. Biol.">
        <title>The bagworm genome reveals a unique fibroin gene that provides high tensile strength.</title>
        <authorList>
            <person name="Kono N."/>
            <person name="Nakamura H."/>
            <person name="Ohtoshi R."/>
            <person name="Tomita M."/>
            <person name="Numata K."/>
            <person name="Arakawa K."/>
        </authorList>
    </citation>
    <scope>NUCLEOTIDE SEQUENCE [LARGE SCALE GENOMIC DNA]</scope>
</reference>
<evidence type="ECO:0000313" key="2">
    <source>
        <dbReference type="Proteomes" id="UP000299102"/>
    </source>
</evidence>
<dbReference type="AlphaFoldDB" id="A0A4C1YWK3"/>